<dbReference type="InterPro" id="IPR033247">
    <property type="entry name" value="Transketolase_fam"/>
</dbReference>
<evidence type="ECO:0000256" key="3">
    <source>
        <dbReference type="ARBA" id="ARBA00007131"/>
    </source>
</evidence>
<name>A0A418YAP7_9GAMM</name>
<dbReference type="InterPro" id="IPR029061">
    <property type="entry name" value="THDP-binding"/>
</dbReference>
<comment type="cofactor">
    <cofactor evidence="15">
        <name>thiamine diphosphate</name>
        <dbReference type="ChEBI" id="CHEBI:58937"/>
    </cofactor>
    <text evidence="15">Binds 1 thiamine pyrophosphate per subunit. During the reaction, the substrate forms a covalent intermediate with the cofactor.</text>
</comment>
<dbReference type="InterPro" id="IPR049557">
    <property type="entry name" value="Transketolase_CS"/>
</dbReference>
<evidence type="ECO:0000256" key="15">
    <source>
        <dbReference type="PIRSR" id="PIRSR605478-3"/>
    </source>
</evidence>
<dbReference type="GO" id="GO:0009052">
    <property type="term" value="P:pentose-phosphate shunt, non-oxidative branch"/>
    <property type="evidence" value="ECO:0007669"/>
    <property type="project" value="UniProtKB-ARBA"/>
</dbReference>
<comment type="cofactor">
    <cofactor evidence="1">
        <name>Ca(2+)</name>
        <dbReference type="ChEBI" id="CHEBI:29108"/>
    </cofactor>
</comment>
<accession>A0A418YAP7</accession>
<evidence type="ECO:0000313" key="20">
    <source>
        <dbReference type="EMBL" id="RJG40008.1"/>
    </source>
</evidence>
<dbReference type="SMART" id="SM00861">
    <property type="entry name" value="Transket_pyr"/>
    <property type="match status" value="1"/>
</dbReference>
<comment type="cofactor">
    <cofactor evidence="16">
        <name>Mg(2+)</name>
        <dbReference type="ChEBI" id="CHEBI:18420"/>
    </cofactor>
    <text evidence="16">Binds 1 Mg(2+) ion per subunit. Can also utilize other divalent metal cations, such as Ca(2+), Mn(2+) and Co(2+).</text>
</comment>
<feature type="domain" description="Transketolase-like pyrimidine-binding" evidence="19">
    <location>
        <begin position="354"/>
        <end position="526"/>
    </location>
</feature>
<feature type="binding site" evidence="14">
    <location>
        <position position="357"/>
    </location>
    <ligand>
        <name>substrate</name>
    </ligand>
</feature>
<keyword evidence="8 18" id="KW-0106">Calcium</keyword>
<evidence type="ECO:0000256" key="11">
    <source>
        <dbReference type="ARBA" id="ARBA00049473"/>
    </source>
</evidence>
<keyword evidence="10 15" id="KW-0786">Thiamine pyrophosphate</keyword>
<feature type="binding site" evidence="14">
    <location>
        <position position="469"/>
    </location>
    <ligand>
        <name>substrate</name>
    </ligand>
</feature>
<evidence type="ECO:0000256" key="7">
    <source>
        <dbReference type="ARBA" id="ARBA00022723"/>
    </source>
</evidence>
<dbReference type="InterPro" id="IPR005474">
    <property type="entry name" value="Transketolase_N"/>
</dbReference>
<dbReference type="AlphaFoldDB" id="A0A418YAP7"/>
<dbReference type="EC" id="2.2.1.1" evidence="5 12"/>
<dbReference type="OrthoDB" id="8732661at2"/>
<dbReference type="InterPro" id="IPR020826">
    <property type="entry name" value="Transketolase_BS"/>
</dbReference>
<dbReference type="GO" id="GO:0046872">
    <property type="term" value="F:metal ion binding"/>
    <property type="evidence" value="ECO:0007669"/>
    <property type="project" value="UniProtKB-KW"/>
</dbReference>
<feature type="binding site" evidence="14">
    <location>
        <position position="26"/>
    </location>
    <ligand>
        <name>substrate</name>
    </ligand>
</feature>
<feature type="binding site" evidence="15">
    <location>
        <position position="437"/>
    </location>
    <ligand>
        <name>thiamine diphosphate</name>
        <dbReference type="ChEBI" id="CHEBI:58937"/>
    </ligand>
</feature>
<gene>
    <name evidence="20" type="primary">tkt</name>
    <name evidence="20" type="ORF">D1Z90_17575</name>
</gene>
<evidence type="ECO:0000256" key="4">
    <source>
        <dbReference type="ARBA" id="ARBA00011738"/>
    </source>
</evidence>
<sequence>MPSRQELANAIRALSMDAVQQANSGHPGAPMGMADIAEVLWRDYLQHNPTNPDWADRDRFVLSNGHGSTLLYSLLHLSGYELSIDDLKNFRQLHSKTPGHPEYGYAPGVETTTGPLGQGITNAVGMALAEKTLAAQFNKDGHDIVDHFTYAFMGDGCLMEGISHEACSLAGTLGLGKLIGFWDDNGISIDGDVEGWFTDDTPKRFESYGWHVVAGVDGHDSDAIKAAIEAAKADPRPSLICCKTIIGFGSPNKQGSHDCHGAPLGAEEIQATRENLGWKHGAFDIPADVYAEWDNKDKGATAESAWNDKFAAYEKAYPELAAEYKRRVNNELPADWAEKSDAYIKQLQQDQTNVATRKASQNCLEAYGPLLPEILGGSADLAPSNLTMWSGSKALEATDASGNYIHYGVREFGMSAIMNGIALHGGFVTYGATFLMFMEYARNALRMAALMKQRAIHVYTHDSIGLGEDGPTHQPVEQIASLRLTPNMSTWRPCDSVESAVAWKSAVERVDGPTSLIFSRQGLAPQARTEQQLTDVAKGGYVLIDCDGQPDLIIIATGSEVALSVDAAAKLAEQGKKVRVVSLPCTDVFDAQSPEYKESVLPSAVTKRLAVEAGIADYWYKYVGLNGKVVGMTTFGESAPAGELFKMFGFTVENVVEKALSL</sequence>
<dbReference type="Pfam" id="PF02779">
    <property type="entry name" value="Transket_pyr"/>
    <property type="match status" value="1"/>
</dbReference>
<organism evidence="20 21">
    <name type="scientific">Motilimonas pumila</name>
    <dbReference type="NCBI Taxonomy" id="2303987"/>
    <lineage>
        <taxon>Bacteria</taxon>
        <taxon>Pseudomonadati</taxon>
        <taxon>Pseudomonadota</taxon>
        <taxon>Gammaproteobacteria</taxon>
        <taxon>Alteromonadales</taxon>
        <taxon>Alteromonadales genera incertae sedis</taxon>
        <taxon>Motilimonas</taxon>
    </lineage>
</organism>
<evidence type="ECO:0000313" key="21">
    <source>
        <dbReference type="Proteomes" id="UP000283255"/>
    </source>
</evidence>
<dbReference type="EMBL" id="QZCH01000031">
    <property type="protein sequence ID" value="RJG40008.1"/>
    <property type="molecule type" value="Genomic_DNA"/>
</dbReference>
<evidence type="ECO:0000256" key="8">
    <source>
        <dbReference type="ARBA" id="ARBA00022837"/>
    </source>
</evidence>
<dbReference type="SUPFAM" id="SSF52922">
    <property type="entry name" value="TK C-terminal domain-like"/>
    <property type="match status" value="1"/>
</dbReference>
<dbReference type="PROSITE" id="PS00802">
    <property type="entry name" value="TRANSKETOLASE_2"/>
    <property type="match status" value="1"/>
</dbReference>
<dbReference type="FunFam" id="3.40.50.920:FF:000003">
    <property type="entry name" value="Transketolase"/>
    <property type="match status" value="1"/>
</dbReference>
<feature type="active site" description="Proton donor" evidence="13">
    <location>
        <position position="411"/>
    </location>
</feature>
<dbReference type="Gene3D" id="3.40.50.920">
    <property type="match status" value="1"/>
</dbReference>
<dbReference type="GO" id="GO:0005829">
    <property type="term" value="C:cytosol"/>
    <property type="evidence" value="ECO:0007669"/>
    <property type="project" value="TreeGrafter"/>
</dbReference>
<dbReference type="PROSITE" id="PS00801">
    <property type="entry name" value="TRANSKETOLASE_1"/>
    <property type="match status" value="1"/>
</dbReference>
<dbReference type="CDD" id="cd07033">
    <property type="entry name" value="TPP_PYR_DXS_TK_like"/>
    <property type="match status" value="1"/>
</dbReference>
<keyword evidence="9 16" id="KW-0460">Magnesium</keyword>
<comment type="cofactor">
    <cofactor evidence="18">
        <name>Mg(2+)</name>
        <dbReference type="ChEBI" id="CHEBI:18420"/>
    </cofactor>
    <cofactor evidence="18">
        <name>Ca(2+)</name>
        <dbReference type="ChEBI" id="CHEBI:29108"/>
    </cofactor>
    <cofactor evidence="18">
        <name>Mn(2+)</name>
        <dbReference type="ChEBI" id="CHEBI:29035"/>
    </cofactor>
    <cofactor evidence="18">
        <name>Co(2+)</name>
        <dbReference type="ChEBI" id="CHEBI:48828"/>
    </cofactor>
    <text evidence="18">Binds 1 Mg(2+) ion per subunit. Can also utilize other divalent metal cations, such as Ca(2+), Mn(2+) and Co(2+).</text>
</comment>
<feature type="site" description="Important for catalytic activity" evidence="17">
    <location>
        <position position="26"/>
    </location>
</feature>
<dbReference type="NCBIfam" id="TIGR00232">
    <property type="entry name" value="tktlase_bact"/>
    <property type="match status" value="1"/>
</dbReference>
<feature type="binding site" evidence="16">
    <location>
        <position position="155"/>
    </location>
    <ligand>
        <name>Mg(2+)</name>
        <dbReference type="ChEBI" id="CHEBI:18420"/>
    </ligand>
</feature>
<evidence type="ECO:0000256" key="16">
    <source>
        <dbReference type="PIRSR" id="PIRSR605478-4"/>
    </source>
</evidence>
<feature type="binding site" evidence="15">
    <location>
        <begin position="114"/>
        <end position="116"/>
    </location>
    <ligand>
        <name>thiamine diphosphate</name>
        <dbReference type="ChEBI" id="CHEBI:58937"/>
    </ligand>
</feature>
<dbReference type="InterPro" id="IPR009014">
    <property type="entry name" value="Transketo_C/PFOR_II"/>
</dbReference>
<evidence type="ECO:0000256" key="13">
    <source>
        <dbReference type="PIRSR" id="PIRSR605478-1"/>
    </source>
</evidence>
<feature type="binding site" evidence="14">
    <location>
        <position position="461"/>
    </location>
    <ligand>
        <name>substrate</name>
    </ligand>
</feature>
<evidence type="ECO:0000256" key="14">
    <source>
        <dbReference type="PIRSR" id="PIRSR605478-2"/>
    </source>
</evidence>
<dbReference type="Gene3D" id="3.40.50.970">
    <property type="match status" value="2"/>
</dbReference>
<keyword evidence="7 16" id="KW-0479">Metal-binding</keyword>
<feature type="binding site" evidence="14">
    <location>
        <position position="384"/>
    </location>
    <ligand>
        <name>substrate</name>
    </ligand>
</feature>
<dbReference type="PANTHER" id="PTHR43522">
    <property type="entry name" value="TRANSKETOLASE"/>
    <property type="match status" value="1"/>
</dbReference>
<evidence type="ECO:0000256" key="12">
    <source>
        <dbReference type="NCBIfam" id="TIGR00232"/>
    </source>
</evidence>
<feature type="binding site" evidence="16">
    <location>
        <position position="185"/>
    </location>
    <ligand>
        <name>Mg(2+)</name>
        <dbReference type="ChEBI" id="CHEBI:18420"/>
    </ligand>
</feature>
<comment type="caution">
    <text evidence="20">The sequence shown here is derived from an EMBL/GenBank/DDBJ whole genome shotgun (WGS) entry which is preliminary data.</text>
</comment>
<dbReference type="Pfam" id="PF00456">
    <property type="entry name" value="Transketolase_N"/>
    <property type="match status" value="1"/>
</dbReference>
<dbReference type="InterPro" id="IPR005475">
    <property type="entry name" value="Transketolase-like_Pyr-bd"/>
</dbReference>
<feature type="binding site" evidence="14">
    <location>
        <position position="520"/>
    </location>
    <ligand>
        <name>substrate</name>
    </ligand>
</feature>
<evidence type="ECO:0000256" key="2">
    <source>
        <dbReference type="ARBA" id="ARBA00001941"/>
    </source>
</evidence>
<reference evidence="20 21" key="1">
    <citation type="submission" date="2018-09" db="EMBL/GenBank/DDBJ databases">
        <authorList>
            <person name="Wang F."/>
        </authorList>
    </citation>
    <scope>NUCLEOTIDE SEQUENCE [LARGE SCALE GENOMIC DNA]</scope>
    <source>
        <strain evidence="20 21">PLHSC7-2</strain>
    </source>
</reference>
<protein>
    <recommendedName>
        <fullName evidence="5 12">Transketolase</fullName>
        <ecNumber evidence="5 12">2.2.1.1</ecNumber>
    </recommendedName>
</protein>
<dbReference type="InterPro" id="IPR005478">
    <property type="entry name" value="Transketolase_bac-like"/>
</dbReference>
<comment type="catalytic activity">
    <reaction evidence="11 18">
        <text>D-sedoheptulose 7-phosphate + D-glyceraldehyde 3-phosphate = aldehydo-D-ribose 5-phosphate + D-xylulose 5-phosphate</text>
        <dbReference type="Rhea" id="RHEA:10508"/>
        <dbReference type="ChEBI" id="CHEBI:57483"/>
        <dbReference type="ChEBI" id="CHEBI:57737"/>
        <dbReference type="ChEBI" id="CHEBI:58273"/>
        <dbReference type="ChEBI" id="CHEBI:59776"/>
        <dbReference type="EC" id="2.2.1.1"/>
    </reaction>
</comment>
<evidence type="ECO:0000256" key="18">
    <source>
        <dbReference type="RuleBase" id="RU004996"/>
    </source>
</evidence>
<keyword evidence="6 18" id="KW-0808">Transferase</keyword>
<evidence type="ECO:0000256" key="17">
    <source>
        <dbReference type="PIRSR" id="PIRSR605478-5"/>
    </source>
</evidence>
<feature type="binding site" evidence="15">
    <location>
        <position position="185"/>
    </location>
    <ligand>
        <name>thiamine diphosphate</name>
        <dbReference type="ChEBI" id="CHEBI:58937"/>
    </ligand>
</feature>
<dbReference type="Proteomes" id="UP000283255">
    <property type="component" value="Unassembled WGS sequence"/>
</dbReference>
<dbReference type="FunFam" id="3.40.50.970:FF:000003">
    <property type="entry name" value="Transketolase"/>
    <property type="match status" value="1"/>
</dbReference>
<keyword evidence="21" id="KW-1185">Reference proteome</keyword>
<feature type="binding site" evidence="16">
    <location>
        <position position="187"/>
    </location>
    <ligand>
        <name>Mg(2+)</name>
        <dbReference type="ChEBI" id="CHEBI:18420"/>
    </ligand>
</feature>
<dbReference type="RefSeq" id="WP_119912106.1">
    <property type="nucleotide sequence ID" value="NZ_QZCH01000031.1"/>
</dbReference>
<dbReference type="FunFam" id="3.40.50.970:FF:000004">
    <property type="entry name" value="Transketolase"/>
    <property type="match status" value="1"/>
</dbReference>
<feature type="binding site" evidence="15">
    <location>
        <position position="66"/>
    </location>
    <ligand>
        <name>thiamine diphosphate</name>
        <dbReference type="ChEBI" id="CHEBI:58937"/>
    </ligand>
</feature>
<dbReference type="CDD" id="cd02012">
    <property type="entry name" value="TPP_TK"/>
    <property type="match status" value="1"/>
</dbReference>
<evidence type="ECO:0000256" key="1">
    <source>
        <dbReference type="ARBA" id="ARBA00001913"/>
    </source>
</evidence>
<dbReference type="GO" id="GO:0004802">
    <property type="term" value="F:transketolase activity"/>
    <property type="evidence" value="ECO:0007669"/>
    <property type="project" value="UniProtKB-UniRule"/>
</dbReference>
<comment type="similarity">
    <text evidence="3 18">Belongs to the transketolase family.</text>
</comment>
<dbReference type="SUPFAM" id="SSF52518">
    <property type="entry name" value="Thiamin diphosphate-binding fold (THDP-binding)"/>
    <property type="match status" value="2"/>
</dbReference>
<proteinExistence type="inferred from homology"/>
<feature type="binding site" evidence="15">
    <location>
        <position position="260"/>
    </location>
    <ligand>
        <name>thiamine diphosphate</name>
        <dbReference type="ChEBI" id="CHEBI:58937"/>
    </ligand>
</feature>
<dbReference type="PANTHER" id="PTHR43522:SF2">
    <property type="entry name" value="TRANSKETOLASE 1-RELATED"/>
    <property type="match status" value="1"/>
</dbReference>
<evidence type="ECO:0000259" key="19">
    <source>
        <dbReference type="SMART" id="SM00861"/>
    </source>
</evidence>
<dbReference type="InterPro" id="IPR055152">
    <property type="entry name" value="Transketolase-like_C_2"/>
</dbReference>
<comment type="function">
    <text evidence="18">Catalyzes the transfer of a two-carbon ketol group from a ketose donor to an aldose acceptor, via a covalent intermediate with the cofactor thiamine pyrophosphate.</text>
</comment>
<feature type="binding site" evidence="14">
    <location>
        <position position="473"/>
    </location>
    <ligand>
        <name>substrate</name>
    </ligand>
</feature>
<evidence type="ECO:0000256" key="5">
    <source>
        <dbReference type="ARBA" id="ARBA00013152"/>
    </source>
</evidence>
<dbReference type="Pfam" id="PF22613">
    <property type="entry name" value="Transketolase_C_1"/>
    <property type="match status" value="1"/>
</dbReference>
<reference evidence="20 21" key="2">
    <citation type="submission" date="2019-01" db="EMBL/GenBank/DDBJ databases">
        <title>Motilimonas pumilus sp. nov., isolated from the gut of sea cucumber (Apostichopus japonicus).</title>
        <authorList>
            <person name="Wang F.-Q."/>
            <person name="Ren L.-H."/>
            <person name="Lin Y.-W."/>
            <person name="Sun G.-H."/>
            <person name="Du Z.-J."/>
            <person name="Zhao J.-X."/>
            <person name="Liu X.-J."/>
            <person name="Liu L.-J."/>
        </authorList>
    </citation>
    <scope>NUCLEOTIDE SEQUENCE [LARGE SCALE GENOMIC DNA]</scope>
    <source>
        <strain evidence="20 21">PLHSC7-2</strain>
    </source>
</reference>
<evidence type="ECO:0000256" key="6">
    <source>
        <dbReference type="ARBA" id="ARBA00022679"/>
    </source>
</evidence>
<feature type="site" description="Important for catalytic activity" evidence="17">
    <location>
        <position position="260"/>
    </location>
</feature>
<feature type="binding site" evidence="14">
    <location>
        <position position="260"/>
    </location>
    <ligand>
        <name>substrate</name>
    </ligand>
</feature>
<comment type="subunit">
    <text evidence="4 18">Homodimer.</text>
</comment>
<evidence type="ECO:0000256" key="10">
    <source>
        <dbReference type="ARBA" id="ARBA00023052"/>
    </source>
</evidence>
<comment type="cofactor">
    <cofactor evidence="2">
        <name>Co(2+)</name>
        <dbReference type="ChEBI" id="CHEBI:48828"/>
    </cofactor>
</comment>
<evidence type="ECO:0000256" key="9">
    <source>
        <dbReference type="ARBA" id="ARBA00022842"/>
    </source>
</evidence>
<feature type="binding site" evidence="15">
    <location>
        <position position="156"/>
    </location>
    <ligand>
        <name>thiamine diphosphate</name>
        <dbReference type="ChEBI" id="CHEBI:58937"/>
    </ligand>
</feature>